<gene>
    <name evidence="1" type="ORF">BK664_19580</name>
</gene>
<dbReference type="AlphaFoldDB" id="A0A423JET4"/>
<dbReference type="RefSeq" id="WP_123367223.1">
    <property type="nucleotide sequence ID" value="NZ_MOBO01000020.1"/>
</dbReference>
<evidence type="ECO:0000313" key="1">
    <source>
        <dbReference type="EMBL" id="RON36149.1"/>
    </source>
</evidence>
<protein>
    <submittedName>
        <fullName evidence="1">Uncharacterized protein</fullName>
    </submittedName>
</protein>
<evidence type="ECO:0000313" key="2">
    <source>
        <dbReference type="Proteomes" id="UP000286351"/>
    </source>
</evidence>
<accession>A0A423JET4</accession>
<organism evidence="1 2">
    <name type="scientific">Pseudomonas brassicacearum</name>
    <dbReference type="NCBI Taxonomy" id="930166"/>
    <lineage>
        <taxon>Bacteria</taxon>
        <taxon>Pseudomonadati</taxon>
        <taxon>Pseudomonadota</taxon>
        <taxon>Gammaproteobacteria</taxon>
        <taxon>Pseudomonadales</taxon>
        <taxon>Pseudomonadaceae</taxon>
        <taxon>Pseudomonas</taxon>
    </lineage>
</organism>
<name>A0A423JET4_9PSED</name>
<comment type="caution">
    <text evidence="1">The sequence shown here is derived from an EMBL/GenBank/DDBJ whole genome shotgun (WGS) entry which is preliminary data.</text>
</comment>
<dbReference type="Proteomes" id="UP000286351">
    <property type="component" value="Unassembled WGS sequence"/>
</dbReference>
<proteinExistence type="predicted"/>
<reference evidence="1 2" key="1">
    <citation type="submission" date="2016-10" db="EMBL/GenBank/DDBJ databases">
        <title>Comparative genome analysis of multiple Pseudomonas spp. focuses on biocontrol and plant growth promoting traits.</title>
        <authorList>
            <person name="Tao X.-Y."/>
            <person name="Taylor C.G."/>
        </authorList>
    </citation>
    <scope>NUCLEOTIDE SEQUENCE [LARGE SCALE GENOMIC DNA]</scope>
    <source>
        <strain evidence="1 2">38D4</strain>
    </source>
</reference>
<sequence>MTTKETDTFHKLDRNLLPPTILQAENGFVKREFLKNCTVHIAISSGIEQGDSVDPQLYVERMGTITRTPFVVTAEHLAEGIVWQLPVYNLVALPGAAVEAGYSVKKTDGSRLKSPGGKYKVE</sequence>
<dbReference type="EMBL" id="MOBO01000020">
    <property type="protein sequence ID" value="RON36149.1"/>
    <property type="molecule type" value="Genomic_DNA"/>
</dbReference>